<comment type="subcellular location">
    <subcellularLocation>
        <location evidence="1">Cell membrane</location>
        <topology evidence="1">Multi-pass membrane protein</topology>
    </subcellularLocation>
</comment>
<evidence type="ECO:0000313" key="12">
    <source>
        <dbReference type="Proteomes" id="UP000580856"/>
    </source>
</evidence>
<dbReference type="Proteomes" id="UP000580856">
    <property type="component" value="Unassembled WGS sequence"/>
</dbReference>
<proteinExistence type="inferred from homology"/>
<protein>
    <submittedName>
        <fullName evidence="11">Putative peptidoglycan lipid II flippase</fullName>
    </submittedName>
</protein>
<evidence type="ECO:0000256" key="5">
    <source>
        <dbReference type="ARBA" id="ARBA00022984"/>
    </source>
</evidence>
<keyword evidence="3 10" id="KW-0812">Transmembrane</keyword>
<dbReference type="AlphaFoldDB" id="A0A846QWE9"/>
<evidence type="ECO:0000256" key="8">
    <source>
        <dbReference type="ARBA" id="ARBA00060041"/>
    </source>
</evidence>
<keyword evidence="2" id="KW-1003">Cell membrane</keyword>
<dbReference type="PANTHER" id="PTHR47019:SF1">
    <property type="entry name" value="LIPID II FLIPPASE MURJ"/>
    <property type="match status" value="1"/>
</dbReference>
<dbReference type="Pfam" id="PF03023">
    <property type="entry name" value="MurJ"/>
    <property type="match status" value="1"/>
</dbReference>
<keyword evidence="5" id="KW-0573">Peptidoglycan synthesis</keyword>
<evidence type="ECO:0000256" key="6">
    <source>
        <dbReference type="ARBA" id="ARBA00022989"/>
    </source>
</evidence>
<evidence type="ECO:0000256" key="2">
    <source>
        <dbReference type="ARBA" id="ARBA00022475"/>
    </source>
</evidence>
<dbReference type="InterPro" id="IPR051050">
    <property type="entry name" value="Lipid_II_flippase_MurJ/MviN"/>
</dbReference>
<reference evidence="11 12" key="1">
    <citation type="submission" date="2020-03" db="EMBL/GenBank/DDBJ databases">
        <title>Genomic Encyclopedia of Type Strains, Phase IV (KMG-IV): sequencing the most valuable type-strain genomes for metagenomic binning, comparative biology and taxonomic classification.</title>
        <authorList>
            <person name="Goeker M."/>
        </authorList>
    </citation>
    <scope>NUCLEOTIDE SEQUENCE [LARGE SCALE GENOMIC DNA]</scope>
    <source>
        <strain evidence="11 12">DSM 24233</strain>
    </source>
</reference>
<organism evidence="11 12">
    <name type="scientific">Desulfobaculum xiamenense</name>
    <dbReference type="NCBI Taxonomy" id="995050"/>
    <lineage>
        <taxon>Bacteria</taxon>
        <taxon>Pseudomonadati</taxon>
        <taxon>Thermodesulfobacteriota</taxon>
        <taxon>Desulfovibrionia</taxon>
        <taxon>Desulfovibrionales</taxon>
        <taxon>Desulfovibrionaceae</taxon>
        <taxon>Desulfobaculum</taxon>
    </lineage>
</organism>
<dbReference type="PRINTS" id="PR01806">
    <property type="entry name" value="VIRFACTRMVIN"/>
</dbReference>
<evidence type="ECO:0000256" key="10">
    <source>
        <dbReference type="SAM" id="Phobius"/>
    </source>
</evidence>
<dbReference type="PANTHER" id="PTHR47019">
    <property type="entry name" value="LIPID II FLIPPASE MURJ"/>
    <property type="match status" value="1"/>
</dbReference>
<feature type="transmembrane region" description="Helical" evidence="10">
    <location>
        <begin position="333"/>
        <end position="357"/>
    </location>
</feature>
<evidence type="ECO:0000256" key="3">
    <source>
        <dbReference type="ARBA" id="ARBA00022692"/>
    </source>
</evidence>
<keyword evidence="4" id="KW-0133">Cell shape</keyword>
<dbReference type="InterPro" id="IPR004268">
    <property type="entry name" value="MurJ"/>
</dbReference>
<name>A0A846QWE9_9BACT</name>
<sequence>MRKALLLGLLGGMNIVVLFAAQWLVVTTLGAGREADAFFASLVVPQLIIGVVSGALIPVLVPVLAVREGDDFSRTAWSVFLYGALAFAALCAVFALSAPLWTALIVPGFDAEARALTVALAPPQFAATFLAALTWMTMSMNHARQRFYRVELAGLLAGTLMLSLMAWVLPHHGVVPAAWTMTVKPLVHTLLLAHVLGPYRRPQRSDEGLATAILRMRPLILGNAYYKSGTCVDRILASMAPAGDMSLLHMGTQIYSAGQIVLDKGISAPALPALAHAAEAHREDDFRRIGGRRFAAATGVALGCFALLALAGRPLLDLTFGYRQFTSDDTLRLWVLLMALGGVWLGGAAGQILANCFYARGDSTTPTRIGVFGFTIGLGAKVAGFLIAGVTGIAIGTSLYYLLNAALLAWFLRRTLHAADTLTTRGFHEAPHV</sequence>
<feature type="transmembrane region" description="Helical" evidence="10">
    <location>
        <begin position="79"/>
        <end position="101"/>
    </location>
</feature>
<gene>
    <name evidence="11" type="ORF">GGQ74_002633</name>
</gene>
<feature type="transmembrane region" description="Helical" evidence="10">
    <location>
        <begin position="369"/>
        <end position="387"/>
    </location>
</feature>
<evidence type="ECO:0000256" key="4">
    <source>
        <dbReference type="ARBA" id="ARBA00022960"/>
    </source>
</evidence>
<dbReference type="GO" id="GO:0009252">
    <property type="term" value="P:peptidoglycan biosynthetic process"/>
    <property type="evidence" value="ECO:0007669"/>
    <property type="project" value="UniProtKB-KW"/>
</dbReference>
<keyword evidence="12" id="KW-1185">Reference proteome</keyword>
<feature type="transmembrane region" description="Helical" evidence="10">
    <location>
        <begin position="44"/>
        <end position="67"/>
    </location>
</feature>
<comment type="caution">
    <text evidence="11">The sequence shown here is derived from an EMBL/GenBank/DDBJ whole genome shotgun (WGS) entry which is preliminary data.</text>
</comment>
<dbReference type="GO" id="GO:0005886">
    <property type="term" value="C:plasma membrane"/>
    <property type="evidence" value="ECO:0007669"/>
    <property type="project" value="UniProtKB-SubCell"/>
</dbReference>
<feature type="transmembrane region" description="Helical" evidence="10">
    <location>
        <begin position="113"/>
        <end position="135"/>
    </location>
</feature>
<evidence type="ECO:0000256" key="7">
    <source>
        <dbReference type="ARBA" id="ARBA00023136"/>
    </source>
</evidence>
<feature type="transmembrane region" description="Helical" evidence="10">
    <location>
        <begin position="393"/>
        <end position="412"/>
    </location>
</feature>
<accession>A0A846QWE9</accession>
<dbReference type="GO" id="GO:0008360">
    <property type="term" value="P:regulation of cell shape"/>
    <property type="evidence" value="ECO:0007669"/>
    <property type="project" value="UniProtKB-KW"/>
</dbReference>
<feature type="transmembrane region" description="Helical" evidence="10">
    <location>
        <begin position="147"/>
        <end position="169"/>
    </location>
</feature>
<evidence type="ECO:0000256" key="1">
    <source>
        <dbReference type="ARBA" id="ARBA00004651"/>
    </source>
</evidence>
<feature type="transmembrane region" description="Helical" evidence="10">
    <location>
        <begin position="175"/>
        <end position="196"/>
    </location>
</feature>
<keyword evidence="6 10" id="KW-1133">Transmembrane helix</keyword>
<feature type="transmembrane region" description="Helical" evidence="10">
    <location>
        <begin position="294"/>
        <end position="313"/>
    </location>
</feature>
<dbReference type="RefSeq" id="WP_167942034.1">
    <property type="nucleotide sequence ID" value="NZ_JAATJA010000003.1"/>
</dbReference>
<keyword evidence="7 10" id="KW-0472">Membrane</keyword>
<comment type="similarity">
    <text evidence="9">Belongs to the MurJ/MviN family.</text>
</comment>
<dbReference type="GO" id="GO:0034204">
    <property type="term" value="P:lipid translocation"/>
    <property type="evidence" value="ECO:0007669"/>
    <property type="project" value="TreeGrafter"/>
</dbReference>
<dbReference type="EMBL" id="JAATJA010000003">
    <property type="protein sequence ID" value="NJB68939.1"/>
    <property type="molecule type" value="Genomic_DNA"/>
</dbReference>
<dbReference type="GO" id="GO:0015648">
    <property type="term" value="F:lipid-linked peptidoglycan transporter activity"/>
    <property type="evidence" value="ECO:0007669"/>
    <property type="project" value="TreeGrafter"/>
</dbReference>
<comment type="function">
    <text evidence="8">Involved in peptidoglycan biosynthesis. Transports lipid-linked peptidoglycan precursors from the inner to the outer leaflet of the cytoplasmic membrane.</text>
</comment>
<evidence type="ECO:0000313" key="11">
    <source>
        <dbReference type="EMBL" id="NJB68939.1"/>
    </source>
</evidence>
<evidence type="ECO:0000256" key="9">
    <source>
        <dbReference type="ARBA" id="ARBA00061532"/>
    </source>
</evidence>